<dbReference type="GO" id="GO:0006529">
    <property type="term" value="P:asparagine biosynthetic process"/>
    <property type="evidence" value="ECO:0007669"/>
    <property type="project" value="InterPro"/>
</dbReference>
<dbReference type="InterPro" id="IPR001962">
    <property type="entry name" value="Asn_synthase"/>
</dbReference>
<evidence type="ECO:0000259" key="1">
    <source>
        <dbReference type="Pfam" id="PF00733"/>
    </source>
</evidence>
<feature type="domain" description="Asparagine synthetase" evidence="1">
    <location>
        <begin position="212"/>
        <end position="595"/>
    </location>
</feature>
<evidence type="ECO:0000313" key="3">
    <source>
        <dbReference type="Proteomes" id="UP000323454"/>
    </source>
</evidence>
<reference evidence="2 3" key="1">
    <citation type="submission" date="2019-09" db="EMBL/GenBank/DDBJ databases">
        <title>Goodfellowia gen. nov., a new genus of the Pseudonocardineae related to Actinoalloteichus, containing Goodfellowia coeruleoviolacea gen. nov., comb. nov. gen. nov., comb. nov.</title>
        <authorList>
            <person name="Labeda D."/>
        </authorList>
    </citation>
    <scope>NUCLEOTIDE SEQUENCE [LARGE SCALE GENOMIC DNA]</scope>
    <source>
        <strain evidence="2 3">AN110305</strain>
    </source>
</reference>
<dbReference type="OrthoDB" id="7053173at2"/>
<dbReference type="GO" id="GO:0004066">
    <property type="term" value="F:asparagine synthase (glutamine-hydrolyzing) activity"/>
    <property type="evidence" value="ECO:0007669"/>
    <property type="project" value="InterPro"/>
</dbReference>
<accession>A0A5B2XVX2</accession>
<evidence type="ECO:0000313" key="2">
    <source>
        <dbReference type="EMBL" id="KAA2267150.1"/>
    </source>
</evidence>
<dbReference type="Proteomes" id="UP000323454">
    <property type="component" value="Unassembled WGS sequence"/>
</dbReference>
<dbReference type="RefSeq" id="WP_149847460.1">
    <property type="nucleotide sequence ID" value="NZ_VUOB01000001.1"/>
</dbReference>
<dbReference type="InterPro" id="IPR014729">
    <property type="entry name" value="Rossmann-like_a/b/a_fold"/>
</dbReference>
<reference evidence="2 3" key="2">
    <citation type="submission" date="2019-09" db="EMBL/GenBank/DDBJ databases">
        <authorList>
            <person name="Jin C."/>
        </authorList>
    </citation>
    <scope>NUCLEOTIDE SEQUENCE [LARGE SCALE GENOMIC DNA]</scope>
    <source>
        <strain evidence="2 3">AN110305</strain>
    </source>
</reference>
<name>A0A5B2XVX2_9PSEU</name>
<dbReference type="EMBL" id="VUOB01000001">
    <property type="protein sequence ID" value="KAA2267150.1"/>
    <property type="molecule type" value="Genomic_DNA"/>
</dbReference>
<dbReference type="Pfam" id="PF00733">
    <property type="entry name" value="Asn_synthase"/>
    <property type="match status" value="1"/>
</dbReference>
<gene>
    <name evidence="2" type="ORF">F0L68_01060</name>
</gene>
<organism evidence="2 3">
    <name type="scientific">Solihabitans fulvus</name>
    <dbReference type="NCBI Taxonomy" id="1892852"/>
    <lineage>
        <taxon>Bacteria</taxon>
        <taxon>Bacillati</taxon>
        <taxon>Actinomycetota</taxon>
        <taxon>Actinomycetes</taxon>
        <taxon>Pseudonocardiales</taxon>
        <taxon>Pseudonocardiaceae</taxon>
        <taxon>Solihabitans</taxon>
    </lineage>
</organism>
<keyword evidence="3" id="KW-1185">Reference proteome</keyword>
<dbReference type="Gene3D" id="3.40.50.620">
    <property type="entry name" value="HUPs"/>
    <property type="match status" value="1"/>
</dbReference>
<dbReference type="AlphaFoldDB" id="A0A5B2XVX2"/>
<proteinExistence type="predicted"/>
<comment type="caution">
    <text evidence="2">The sequence shown here is derived from an EMBL/GenBank/DDBJ whole genome shotgun (WGS) entry which is preliminary data.</text>
</comment>
<dbReference type="SUPFAM" id="SSF52402">
    <property type="entry name" value="Adenine nucleotide alpha hydrolases-like"/>
    <property type="match status" value="1"/>
</dbReference>
<protein>
    <recommendedName>
        <fullName evidence="1">Asparagine synthetase domain-containing protein</fullName>
    </recommendedName>
</protein>
<sequence>MPEVSTSWFVVLPDQDLPPELLARLRRHAPQRVPHPSGRPWLLGRWSPDQVALARVGDVRLAVAGPSSLSAPDLAARLRGTPTPTAVEEAVRGAHGSFHVFASLGDRGYARGTAFGTRRLYRAAVDGVTVCADRARILAWLIGAEVDTGQLAARLCVPPAPHPVAGGAMWRGVHAVPPGQALLLERDGRHRTLTWWRPPDNTTPLDKGALALRTALRDAVALRVRPGEVLAADLSGGMDSTSVCFLAAEAGARLITATLHWTAPGNQDRDYARHAAELLPDAQSLVFPSTDLPACFTGLNERQEPADEPSLALRDQAQQASIAAALRARGAVRRVGGHGGDHAVQPPNGVVHGLLRRQPVTALRHAAGWRARERWPLTATARALLDGRSYGRWLDGLSRQLYAPTDPRSVPHAWGAVTRLPSWASEQAGVLVADLLRAAARDGRPLSGDHAQHRWIGQAQEAGWVATRIEHSTTLLGLPTDSPFCDDAVITACLAVRPHEALDPWTYKPLLAAAMDGVVPERVLRRVTKDHCGEEWHRGVKQHRRDLAAWAEDSHLAGAGVVDSNRLRSAFLSPGLLARNEAELEYTIGAEAWLRDVAAHPVPAGLEPTDPEESSHATAAR</sequence>